<sequence>MQPDTSTTYLKQGQQLQRQGLLTEAEVAYRQAIELNPIFYGSFRYLGEVLALQGKLDQAVEAYQRAKELNPKALWVHQGLGEVFLQLNKLGDAIACFQTAIQINPDFSWAYNGLGECWSWKGNRENAIAAYQKAVELNPDSETFRHNLEKVLAEQELVSEEEITEKVEDSLELGKTLTEQGDFEEALKYYRKDCELNPNSFDAHYQLSVCLSQYTESKLTVLESDPELGKVILQELQESNTDIDLSDLNDDAFLQALSEFSDESFVRELYRAYLKREAEPGAAEHWSHYIQNTSTRKGLITVFRNTPEFKNILSRYGEENVQKDIAIHWKLIKVSREHLPEKIACYQRCLELEPYFYDLYYESGQTLHRAGRTDEAILDYQQAIKIGCELVDKNRIEEALKCYKKSLEILPERHEIYYNLAIKLVASGKINELLCCYDQVFKSSEKSFHLYHKLAVFLAKQNFMNEAVTSLERLSKIPRLSDVYESIWKGSNQLAIVDETNPSYTIKIGVQEVYEYFSQTSKYKVINMNSLNEEDNIALKLAGLSVFNFCVIADVGYFYDHIYAHKFGVYEPIEPEKIKPPVFPYEKNIVETGYIYCICPFSGEILRSNQSFLIPGSPREVFAYRFVGKEVFYLLTGAQRGDKIGIYIPNLDMLIKFWGEASLYVGTQNINHLKAYLVSCWSSVKSYLSSQSRKMTLVVGFHTNIGHYVWDELTGIEYLCKREIVDNYYFFVGGYEYFSIEHLFPEIPSNYITHYDDVIIPHQDTYSVFKTIVENNHFVFRLSTAFMEDNLLNRIQQTSIKNCSQEFLKQVKEIQERHFPIILIQIRAHSRIWLNQVEGIASIINNLYLDYPNLAVVFDGWSLTGKEDESSSSWSMIDAEKATMNDIVAAIPSQIPVYSAIGATTFETVVWNLNVDLHISHGGSGLTYSSWIANKQGVVHLPAQMANAQGYHITTSLCRENLIPSVLIPSDQILDNNGNYECDWKIIYDEVLKIINNLTPTNIGSMQ</sequence>
<dbReference type="PROSITE" id="PS50005">
    <property type="entry name" value="TPR"/>
    <property type="match status" value="6"/>
</dbReference>
<proteinExistence type="predicted"/>
<dbReference type="InterPro" id="IPR025282">
    <property type="entry name" value="DUF4214"/>
</dbReference>
<keyword evidence="1" id="KW-0677">Repeat</keyword>
<feature type="repeat" description="TPR" evidence="3">
    <location>
        <begin position="6"/>
        <end position="39"/>
    </location>
</feature>
<organism evidence="5">
    <name type="scientific">Planktothrix agardhii</name>
    <name type="common">Oscillatoria agardhii</name>
    <dbReference type="NCBI Taxonomy" id="1160"/>
    <lineage>
        <taxon>Bacteria</taxon>
        <taxon>Bacillati</taxon>
        <taxon>Cyanobacteriota</taxon>
        <taxon>Cyanophyceae</taxon>
        <taxon>Oscillatoriophycideae</taxon>
        <taxon>Oscillatoriales</taxon>
        <taxon>Microcoleaceae</taxon>
        <taxon>Planktothrix</taxon>
    </lineage>
</organism>
<reference evidence="5" key="1">
    <citation type="submission" date="2015-09" db="EMBL/GenBank/DDBJ databases">
        <authorList>
            <person name="Jackson K.R."/>
            <person name="Lunt B.L."/>
            <person name="Fisher J.N.B."/>
            <person name="Gardner A.V."/>
            <person name="Bailey M.E."/>
            <person name="Deus L.M."/>
            <person name="Earl A.S."/>
            <person name="Gibby P.D."/>
            <person name="Hartmann K.A."/>
            <person name="Liu J.E."/>
            <person name="Manci A.M."/>
            <person name="Nielsen D.A."/>
            <person name="Solomon M.B."/>
            <person name="Breakwell D.P."/>
            <person name="Burnett S.H."/>
            <person name="Grose J.H."/>
        </authorList>
    </citation>
    <scope>NUCLEOTIDE SEQUENCE</scope>
    <source>
        <strain evidence="5">7805</strain>
    </source>
</reference>
<dbReference type="Pfam" id="PF13946">
    <property type="entry name" value="DUF4214"/>
    <property type="match status" value="1"/>
</dbReference>
<feature type="repeat" description="TPR" evidence="3">
    <location>
        <begin position="167"/>
        <end position="200"/>
    </location>
</feature>
<dbReference type="PANTHER" id="PTHR44858:SF1">
    <property type="entry name" value="UDP-N-ACETYLGLUCOSAMINE--PEPTIDE N-ACETYLGLUCOSAMINYLTRANSFERASE SPINDLY-RELATED"/>
    <property type="match status" value="1"/>
</dbReference>
<dbReference type="SMART" id="SM00028">
    <property type="entry name" value="TPR"/>
    <property type="match status" value="6"/>
</dbReference>
<evidence type="ECO:0000256" key="3">
    <source>
        <dbReference type="PROSITE-ProRule" id="PRU00339"/>
    </source>
</evidence>
<feature type="domain" description="DUF4214" evidence="4">
    <location>
        <begin position="251"/>
        <end position="311"/>
    </location>
</feature>
<dbReference type="EMBL" id="LO018304">
    <property type="protein sequence ID" value="CUM61086.1"/>
    <property type="molecule type" value="Genomic_DNA"/>
</dbReference>
<feature type="repeat" description="TPR" evidence="3">
    <location>
        <begin position="74"/>
        <end position="107"/>
    </location>
</feature>
<protein>
    <recommendedName>
        <fullName evidence="4">DUF4214 domain-containing protein</fullName>
    </recommendedName>
</protein>
<dbReference type="Gene3D" id="1.25.40.10">
    <property type="entry name" value="Tetratricopeptide repeat domain"/>
    <property type="match status" value="4"/>
</dbReference>
<evidence type="ECO:0000259" key="4">
    <source>
        <dbReference type="Pfam" id="PF13946"/>
    </source>
</evidence>
<feature type="repeat" description="TPR" evidence="3">
    <location>
        <begin position="40"/>
        <end position="73"/>
    </location>
</feature>
<dbReference type="Pfam" id="PF13181">
    <property type="entry name" value="TPR_8"/>
    <property type="match status" value="2"/>
</dbReference>
<feature type="repeat" description="TPR" evidence="3">
    <location>
        <begin position="108"/>
        <end position="141"/>
    </location>
</feature>
<dbReference type="SUPFAM" id="SSF48452">
    <property type="entry name" value="TPR-like"/>
    <property type="match status" value="2"/>
</dbReference>
<name>A0A1J1JHY2_PLAAG</name>
<accession>A0A1J1JHY2</accession>
<dbReference type="InterPro" id="IPR019734">
    <property type="entry name" value="TPR_rpt"/>
</dbReference>
<evidence type="ECO:0000256" key="1">
    <source>
        <dbReference type="ARBA" id="ARBA00022737"/>
    </source>
</evidence>
<dbReference type="Pfam" id="PF13414">
    <property type="entry name" value="TPR_11"/>
    <property type="match status" value="2"/>
</dbReference>
<gene>
    <name evidence="5" type="ORF">PLAM_3120</name>
</gene>
<dbReference type="AlphaFoldDB" id="A0A1J1JHY2"/>
<evidence type="ECO:0000313" key="5">
    <source>
        <dbReference type="EMBL" id="CUM61086.1"/>
    </source>
</evidence>
<dbReference type="PANTHER" id="PTHR44858">
    <property type="entry name" value="TETRATRICOPEPTIDE REPEAT PROTEIN 6"/>
    <property type="match status" value="1"/>
</dbReference>
<dbReference type="RefSeq" id="WP_254034406.1">
    <property type="nucleotide sequence ID" value="NZ_LR882950.1"/>
</dbReference>
<dbReference type="InterPro" id="IPR011990">
    <property type="entry name" value="TPR-like_helical_dom_sf"/>
</dbReference>
<evidence type="ECO:0000256" key="2">
    <source>
        <dbReference type="ARBA" id="ARBA00022803"/>
    </source>
</evidence>
<dbReference type="InterPro" id="IPR050498">
    <property type="entry name" value="Ycf3"/>
</dbReference>
<feature type="repeat" description="TPR" evidence="3">
    <location>
        <begin position="380"/>
        <end position="413"/>
    </location>
</feature>
<dbReference type="Pfam" id="PF13431">
    <property type="entry name" value="TPR_17"/>
    <property type="match status" value="1"/>
</dbReference>
<dbReference type="Pfam" id="PF13432">
    <property type="entry name" value="TPR_16"/>
    <property type="match status" value="1"/>
</dbReference>
<keyword evidence="2 3" id="KW-0802">TPR repeat</keyword>